<dbReference type="InterPro" id="IPR051396">
    <property type="entry name" value="Bact_Antivir_Def_Nuclease"/>
</dbReference>
<dbReference type="HOGENOM" id="CLU_028724_0_0_2"/>
<dbReference type="GeneID" id="3996657"/>
<dbReference type="AlphaFoldDB" id="Q12XW2"/>
<evidence type="ECO:0000313" key="3">
    <source>
        <dbReference type="EMBL" id="ABE51714.1"/>
    </source>
</evidence>
<dbReference type="InterPro" id="IPR041685">
    <property type="entry name" value="AAA_GajA/Old/RecF-like"/>
</dbReference>
<dbReference type="PANTHER" id="PTHR43581">
    <property type="entry name" value="ATP/GTP PHOSPHATASE"/>
    <property type="match status" value="1"/>
</dbReference>
<name>Q12XW2_METBU</name>
<dbReference type="OrthoDB" id="137975at2157"/>
<dbReference type="Proteomes" id="UP000001979">
    <property type="component" value="Chromosome"/>
</dbReference>
<evidence type="ECO:0000259" key="1">
    <source>
        <dbReference type="Pfam" id="PF13175"/>
    </source>
</evidence>
<protein>
    <submittedName>
        <fullName evidence="3">Uncharacterized protein</fullName>
    </submittedName>
</protein>
<accession>Q12XW2</accession>
<dbReference type="RefSeq" id="WP_011498870.1">
    <property type="nucleotide sequence ID" value="NC_007955.1"/>
</dbReference>
<evidence type="ECO:0000313" key="4">
    <source>
        <dbReference type="Proteomes" id="UP000001979"/>
    </source>
</evidence>
<keyword evidence="4" id="KW-1185">Reference proteome</keyword>
<proteinExistence type="predicted"/>
<dbReference type="SUPFAM" id="SSF52540">
    <property type="entry name" value="P-loop containing nucleoside triphosphate hydrolases"/>
    <property type="match status" value="1"/>
</dbReference>
<dbReference type="KEGG" id="mbu:Mbur_0753"/>
<dbReference type="Gene3D" id="3.40.50.300">
    <property type="entry name" value="P-loop containing nucleotide triphosphate hydrolases"/>
    <property type="match status" value="1"/>
</dbReference>
<dbReference type="Pfam" id="PF13175">
    <property type="entry name" value="AAA_15"/>
    <property type="match status" value="1"/>
</dbReference>
<dbReference type="CDD" id="cd01026">
    <property type="entry name" value="TOPRIM_OLD"/>
    <property type="match status" value="1"/>
</dbReference>
<dbReference type="EMBL" id="CP000300">
    <property type="protein sequence ID" value="ABE51714.1"/>
    <property type="molecule type" value="Genomic_DNA"/>
</dbReference>
<organism evidence="3 4">
    <name type="scientific">Methanococcoides burtonii (strain DSM 6242 / NBRC 107633 / OCM 468 / ACE-M)</name>
    <dbReference type="NCBI Taxonomy" id="259564"/>
    <lineage>
        <taxon>Archaea</taxon>
        <taxon>Methanobacteriati</taxon>
        <taxon>Methanobacteriota</taxon>
        <taxon>Stenosarchaea group</taxon>
        <taxon>Methanomicrobia</taxon>
        <taxon>Methanosarcinales</taxon>
        <taxon>Methanosarcinaceae</taxon>
        <taxon>Methanococcoides</taxon>
    </lineage>
</organism>
<dbReference type="Pfam" id="PF20469">
    <property type="entry name" value="OLD-like_TOPRIM"/>
    <property type="match status" value="1"/>
</dbReference>
<dbReference type="PANTHER" id="PTHR43581:SF4">
    <property type="entry name" value="ATP_GTP PHOSPHATASE"/>
    <property type="match status" value="1"/>
</dbReference>
<evidence type="ECO:0000259" key="2">
    <source>
        <dbReference type="Pfam" id="PF20469"/>
    </source>
</evidence>
<feature type="domain" description="OLD protein-like TOPRIM" evidence="2">
    <location>
        <begin position="405"/>
        <end position="469"/>
    </location>
</feature>
<dbReference type="InterPro" id="IPR034139">
    <property type="entry name" value="TOPRIM_OLD"/>
</dbReference>
<reference evidence="4" key="1">
    <citation type="journal article" date="2009" name="ISME J.">
        <title>The genome sequence of the psychrophilic archaeon, Methanococcoides burtonii: the role of genome evolution in cold adaptation.</title>
        <authorList>
            <person name="Allen M.A."/>
            <person name="Lauro F.M."/>
            <person name="Williams T.J."/>
            <person name="Burg D."/>
            <person name="Siddiqui K.S."/>
            <person name="De Francisci D."/>
            <person name="Chong K.W."/>
            <person name="Pilak O."/>
            <person name="Chew H.H."/>
            <person name="De Maere M.Z."/>
            <person name="Ting L."/>
            <person name="Katrib M."/>
            <person name="Ng C."/>
            <person name="Sowers K.R."/>
            <person name="Galperin M.Y."/>
            <person name="Anderson I.J."/>
            <person name="Ivanova N."/>
            <person name="Dalin E."/>
            <person name="Martinez M."/>
            <person name="Lapidus A."/>
            <person name="Hauser L."/>
            <person name="Land M."/>
            <person name="Thomas T."/>
            <person name="Cavicchioli R."/>
        </authorList>
    </citation>
    <scope>NUCLEOTIDE SEQUENCE [LARGE SCALE GENOMIC DNA]</scope>
    <source>
        <strain evidence="4">DSM 6242 / NBRC 107633 / OCM 468 / ACE-M</strain>
    </source>
</reference>
<dbReference type="InterPro" id="IPR027417">
    <property type="entry name" value="P-loop_NTPase"/>
</dbReference>
<sequence length="594" mass="67852">MSILIKTVRIAGFRGLENIEVELEQTTILTGMNNTGKTSFLKALQLALGNRQFVSQDDFFIKGDFVSKEIIVDLLIVPINGDGDERDDFSPDWETLFTIERVRNDDAGRSFVPLRTVITFDEVNNNYKTQQFILKFWPELIKKFDVPGSEQKDINWYEVKDIGDSSKSNFHFDEIPFFYMDAQRDILEDIKLRFSNLGKMLSKIKYSDDDINEIESQIKTLNEKAVSSSPILSILKTNLKELDTAMDSHGEGIEITPFTKKIRDLNKGLTIYYNDQNESFPMENHGMGTRSWSSLLALKAFVFLLSNNAMEKGTKFFPILTIEEPEAHLHPNAQKKLYEQIDSIVGQKIISTHSPSITSAARLSQIRNFYKNEKVTCGKIETDKLEPEDIRQINRQVTNTRGEIFFSKVLVFVEGETEEQALPIFAEKYFKKSPVEIGLDFIGVGGHPKYLPFLRFAEALNIPWLILSDAELSTKESVLSQFSKCSSKKSDINCVVFLDDGNDFEKQLIADNFSVEIKSAISSSCNYMNGQHKKAKEKEIEKYDDKKLYTIIMGSKTQYGPVIAEKIIQTDKDLPPKVINLFRKIDAILKRKEI</sequence>
<gene>
    <name evidence="3" type="ordered locus">Mbur_0753</name>
</gene>
<feature type="domain" description="Endonuclease GajA/Old nuclease/RecF-like AAA" evidence="1">
    <location>
        <begin position="5"/>
        <end position="357"/>
    </location>
</feature>